<sequence length="60" mass="6868">MENKAHNAMKIARHGDTRACIFFAQDRTRLPLHCIRSELSAGLAPRQFIHQHGCAIRHSF</sequence>
<organism evidence="1">
    <name type="scientific">uncultured alpha proteobacterium HF0130_06E21</name>
    <dbReference type="NCBI Taxonomy" id="710808"/>
    <lineage>
        <taxon>Bacteria</taxon>
        <taxon>Pseudomonadati</taxon>
        <taxon>Pseudomonadota</taxon>
        <taxon>Alphaproteobacteria</taxon>
        <taxon>environmental samples</taxon>
    </lineage>
</organism>
<proteinExistence type="predicted"/>
<accession>E0XT13</accession>
<dbReference type="EMBL" id="GU474868">
    <property type="protein sequence ID" value="ADI17554.1"/>
    <property type="molecule type" value="Genomic_DNA"/>
</dbReference>
<protein>
    <submittedName>
        <fullName evidence="1">Uncharacterized protein</fullName>
    </submittedName>
</protein>
<name>E0XT13_9PROT</name>
<evidence type="ECO:0000313" key="1">
    <source>
        <dbReference type="EMBL" id="ADI17554.1"/>
    </source>
</evidence>
<dbReference type="AlphaFoldDB" id="E0XT13"/>
<reference evidence="1" key="1">
    <citation type="journal article" date="2011" name="Environ. Microbiol.">
        <title>Time-series analyses of Monterey Bay coastal microbial picoplankton using a 'genome proxy' microarray.</title>
        <authorList>
            <person name="Rich V.I."/>
            <person name="Pham V.D."/>
            <person name="Eppley J."/>
            <person name="Shi Y."/>
            <person name="DeLong E.F."/>
        </authorList>
    </citation>
    <scope>NUCLEOTIDE SEQUENCE</scope>
</reference>